<keyword evidence="5" id="KW-0238">DNA-binding</keyword>
<gene>
    <name evidence="8" type="primary">LOC107786203</name>
</gene>
<dbReference type="STRING" id="4097.A0A1S3ZFB7"/>
<dbReference type="GO" id="GO:0006289">
    <property type="term" value="P:nucleotide-excision repair"/>
    <property type="evidence" value="ECO:0000318"/>
    <property type="project" value="GO_Central"/>
</dbReference>
<evidence type="ECO:0000259" key="7">
    <source>
        <dbReference type="Pfam" id="PF08646"/>
    </source>
</evidence>
<dbReference type="FunFam" id="2.40.50.140:FF:000041">
    <property type="entry name" value="Replication protein A subunit"/>
    <property type="match status" value="1"/>
</dbReference>
<keyword evidence="4" id="KW-0862">Zinc</keyword>
<evidence type="ECO:0000256" key="2">
    <source>
        <dbReference type="ARBA" id="ARBA00022723"/>
    </source>
</evidence>
<dbReference type="GO" id="GO:0008270">
    <property type="term" value="F:zinc ion binding"/>
    <property type="evidence" value="ECO:0007669"/>
    <property type="project" value="UniProtKB-KW"/>
</dbReference>
<keyword evidence="3" id="KW-0863">Zinc-finger</keyword>
<dbReference type="GO" id="GO:0007004">
    <property type="term" value="P:telomere maintenance via telomerase"/>
    <property type="evidence" value="ECO:0000318"/>
    <property type="project" value="GO_Central"/>
</dbReference>
<feature type="domain" description="Replication factor A C-terminal" evidence="7">
    <location>
        <begin position="239"/>
        <end position="357"/>
    </location>
</feature>
<dbReference type="GO" id="GO:0003684">
    <property type="term" value="F:damaged DNA binding"/>
    <property type="evidence" value="ECO:0000318"/>
    <property type="project" value="GO_Central"/>
</dbReference>
<feature type="domain" description="Replication protein A 70 kDa DNA-binding subunit B/D first OB fold" evidence="6">
    <location>
        <begin position="3"/>
        <end position="106"/>
    </location>
</feature>
<evidence type="ECO:0008006" key="9">
    <source>
        <dbReference type="Google" id="ProtNLM"/>
    </source>
</evidence>
<dbReference type="PaxDb" id="4097-A0A1S3ZFB7"/>
<dbReference type="GO" id="GO:0043047">
    <property type="term" value="F:single-stranded telomeric DNA binding"/>
    <property type="evidence" value="ECO:0000318"/>
    <property type="project" value="GO_Central"/>
</dbReference>
<organism evidence="8">
    <name type="scientific">Nicotiana tabacum</name>
    <name type="common">Common tobacco</name>
    <dbReference type="NCBI Taxonomy" id="4097"/>
    <lineage>
        <taxon>Eukaryota</taxon>
        <taxon>Viridiplantae</taxon>
        <taxon>Streptophyta</taxon>
        <taxon>Embryophyta</taxon>
        <taxon>Tracheophyta</taxon>
        <taxon>Spermatophyta</taxon>
        <taxon>Magnoliopsida</taxon>
        <taxon>eudicotyledons</taxon>
        <taxon>Gunneridae</taxon>
        <taxon>Pentapetalae</taxon>
        <taxon>asterids</taxon>
        <taxon>lamiids</taxon>
        <taxon>Solanales</taxon>
        <taxon>Solanaceae</taxon>
        <taxon>Nicotianoideae</taxon>
        <taxon>Nicotianeae</taxon>
        <taxon>Nicotiana</taxon>
    </lineage>
</organism>
<keyword evidence="2" id="KW-0479">Metal-binding</keyword>
<dbReference type="RefSeq" id="XP_016463138.1">
    <property type="nucleotide sequence ID" value="XM_016607652.1"/>
</dbReference>
<name>A0A1S3ZFB7_TOBAC</name>
<evidence type="ECO:0000259" key="6">
    <source>
        <dbReference type="Pfam" id="PF02721"/>
    </source>
</evidence>
<dbReference type="CDD" id="cd04480">
    <property type="entry name" value="RPA1_DBD_A_like"/>
    <property type="match status" value="1"/>
</dbReference>
<evidence type="ECO:0000256" key="3">
    <source>
        <dbReference type="ARBA" id="ARBA00022771"/>
    </source>
</evidence>
<accession>A0A1S3ZFB7</accession>
<dbReference type="GO" id="GO:0000724">
    <property type="term" value="P:double-strand break repair via homologous recombination"/>
    <property type="evidence" value="ECO:0000318"/>
    <property type="project" value="GO_Central"/>
</dbReference>
<dbReference type="InterPro" id="IPR047192">
    <property type="entry name" value="Euk_RPA1_DBD_C"/>
</dbReference>
<dbReference type="OMA" id="TIPKMME"/>
<dbReference type="SUPFAM" id="SSF50249">
    <property type="entry name" value="Nucleic acid-binding proteins"/>
    <property type="match status" value="3"/>
</dbReference>
<evidence type="ECO:0000313" key="8">
    <source>
        <dbReference type="RefSeq" id="XP_016463138.1"/>
    </source>
</evidence>
<protein>
    <recommendedName>
        <fullName evidence="9">Replication factor A C-terminal domain-containing protein</fullName>
    </recommendedName>
</protein>
<dbReference type="OrthoDB" id="1931061at2759"/>
<dbReference type="AlphaFoldDB" id="A0A1S3ZFB7"/>
<dbReference type="PANTHER" id="PTHR47165">
    <property type="entry name" value="OS03G0429900 PROTEIN"/>
    <property type="match status" value="1"/>
</dbReference>
<dbReference type="Pfam" id="PF08646">
    <property type="entry name" value="Rep_fac-A_C"/>
    <property type="match status" value="1"/>
</dbReference>
<dbReference type="InterPro" id="IPR013955">
    <property type="entry name" value="Rep_factor-A_C"/>
</dbReference>
<dbReference type="CDD" id="cd04476">
    <property type="entry name" value="RPA1_DBD_C"/>
    <property type="match status" value="1"/>
</dbReference>
<evidence type="ECO:0000256" key="1">
    <source>
        <dbReference type="ARBA" id="ARBA00005690"/>
    </source>
</evidence>
<dbReference type="GO" id="GO:0006260">
    <property type="term" value="P:DNA replication"/>
    <property type="evidence" value="ECO:0000318"/>
    <property type="project" value="GO_Central"/>
</dbReference>
<sequence>MAYSLLTHLNSTRDDWTVRVRVCRKWDSINFKRNRELMSTDMILIDEEETLIHATINKNLVNKYKNLLSEGSVYFIKNFKVSEASGVYRPVTSNFKISFFLTTALQELQEGIVNIPINGFHSAKTKLTLWEELGEKFELFLYNDSGPYVVIVTSTTVKQFRGGVTFATTYASKIYVNLEIDYITTLIQKFGPTFLGVQTIGSSHVNNIPIEEEMFMNRMNITELLESDWSAEIHEYIVTVRGNIAEVDNYFDWYYISCNLCSKKIVPSNGVYTCHFCAKECKFPLVKYKIHVKVRDKTGNTTVVLFNAVAEKLLDTFAHKLFNRLSLESNNVPPLIQSLCGKEFIFKLRLNNYNLKEGLENYTVSKLFIPDENLELQYTTRKEQKVL</sequence>
<dbReference type="Gene3D" id="2.40.50.140">
    <property type="entry name" value="Nucleic acid-binding proteins"/>
    <property type="match status" value="3"/>
</dbReference>
<evidence type="ECO:0000256" key="5">
    <source>
        <dbReference type="ARBA" id="ARBA00023125"/>
    </source>
</evidence>
<dbReference type="PANTHER" id="PTHR47165:SF4">
    <property type="entry name" value="OS03G0429900 PROTEIN"/>
    <property type="match status" value="1"/>
</dbReference>
<dbReference type="SMR" id="A0A1S3ZFB7"/>
<dbReference type="GO" id="GO:0005662">
    <property type="term" value="C:DNA replication factor A complex"/>
    <property type="evidence" value="ECO:0000318"/>
    <property type="project" value="GO_Central"/>
</dbReference>
<dbReference type="KEGG" id="nta:107786203"/>
<evidence type="ECO:0000256" key="4">
    <source>
        <dbReference type="ARBA" id="ARBA00022833"/>
    </source>
</evidence>
<comment type="similarity">
    <text evidence="1">Belongs to the replication factor A protein 1 family.</text>
</comment>
<dbReference type="GO" id="GO:0051321">
    <property type="term" value="P:meiotic cell cycle"/>
    <property type="evidence" value="ECO:0000318"/>
    <property type="project" value="GO_Central"/>
</dbReference>
<reference evidence="8" key="1">
    <citation type="submission" date="2025-08" db="UniProtKB">
        <authorList>
            <consortium name="RefSeq"/>
        </authorList>
    </citation>
    <scope>IDENTIFICATION</scope>
</reference>
<proteinExistence type="inferred from homology"/>
<dbReference type="InterPro" id="IPR012340">
    <property type="entry name" value="NA-bd_OB-fold"/>
</dbReference>
<dbReference type="Pfam" id="PF02721">
    <property type="entry name" value="DUF223"/>
    <property type="match status" value="1"/>
</dbReference>
<dbReference type="InterPro" id="IPR003871">
    <property type="entry name" value="RFA1B/D_OB_1st"/>
</dbReference>